<keyword evidence="7" id="KW-0479">Metal-binding</keyword>
<evidence type="ECO:0000313" key="15">
    <source>
        <dbReference type="Proteomes" id="UP000316649"/>
    </source>
</evidence>
<comment type="caution">
    <text evidence="14">The sequence shown here is derived from an EMBL/GenBank/DDBJ whole genome shotgun (WGS) entry which is preliminary data.</text>
</comment>
<dbReference type="Gene3D" id="3.40.80.10">
    <property type="entry name" value="Peptidoglycan recognition protein-like"/>
    <property type="match status" value="1"/>
</dbReference>
<evidence type="ECO:0000256" key="1">
    <source>
        <dbReference type="ARBA" id="ARBA00001561"/>
    </source>
</evidence>
<evidence type="ECO:0000256" key="3">
    <source>
        <dbReference type="ARBA" id="ARBA00004496"/>
    </source>
</evidence>
<keyword evidence="15" id="KW-1185">Reference proteome</keyword>
<accession>A0A557SLQ4</accession>
<comment type="subcellular location">
    <subcellularLocation>
        <location evidence="3">Cytoplasm</location>
    </subcellularLocation>
</comment>
<proteinExistence type="inferred from homology"/>
<dbReference type="OrthoDB" id="9794842at2"/>
<feature type="domain" description="N-acetylmuramoyl-L-alanine amidase" evidence="13">
    <location>
        <begin position="17"/>
        <end position="168"/>
    </location>
</feature>
<dbReference type="GO" id="GO:0071555">
    <property type="term" value="P:cell wall organization"/>
    <property type="evidence" value="ECO:0007669"/>
    <property type="project" value="UniProtKB-KW"/>
</dbReference>
<dbReference type="GO" id="GO:0005737">
    <property type="term" value="C:cytoplasm"/>
    <property type="evidence" value="ECO:0007669"/>
    <property type="project" value="UniProtKB-SubCell"/>
</dbReference>
<dbReference type="SUPFAM" id="SSF55846">
    <property type="entry name" value="N-acetylmuramoyl-L-alanine amidase-like"/>
    <property type="match status" value="1"/>
</dbReference>
<dbReference type="GO" id="GO:0046872">
    <property type="term" value="F:metal ion binding"/>
    <property type="evidence" value="ECO:0007669"/>
    <property type="project" value="UniProtKB-KW"/>
</dbReference>
<dbReference type="RefSeq" id="WP_144357192.1">
    <property type="nucleotide sequence ID" value="NZ_VMNH01000003.1"/>
</dbReference>
<evidence type="ECO:0000256" key="6">
    <source>
        <dbReference type="ARBA" id="ARBA00022490"/>
    </source>
</evidence>
<dbReference type="InterPro" id="IPR036505">
    <property type="entry name" value="Amidase/PGRP_sf"/>
</dbReference>
<organism evidence="14 15">
    <name type="scientific">Sedimenticola selenatireducens</name>
    <dbReference type="NCBI Taxonomy" id="191960"/>
    <lineage>
        <taxon>Bacteria</taxon>
        <taxon>Pseudomonadati</taxon>
        <taxon>Pseudomonadota</taxon>
        <taxon>Gammaproteobacteria</taxon>
        <taxon>Chromatiales</taxon>
        <taxon>Sedimenticolaceae</taxon>
        <taxon>Sedimenticola</taxon>
    </lineage>
</organism>
<dbReference type="CDD" id="cd06583">
    <property type="entry name" value="PGRP"/>
    <property type="match status" value="1"/>
</dbReference>
<dbReference type="Pfam" id="PF01510">
    <property type="entry name" value="Amidase_2"/>
    <property type="match status" value="1"/>
</dbReference>
<dbReference type="GO" id="GO:0009253">
    <property type="term" value="P:peptidoglycan catabolic process"/>
    <property type="evidence" value="ECO:0007669"/>
    <property type="project" value="InterPro"/>
</dbReference>
<dbReference type="EMBL" id="VMNH01000003">
    <property type="protein sequence ID" value="TVO78347.1"/>
    <property type="molecule type" value="Genomic_DNA"/>
</dbReference>
<dbReference type="PANTHER" id="PTHR30417:SF4">
    <property type="entry name" value="1,6-ANHYDRO-N-ACETYLMURAMYL-L-ALANINE AMIDASE AMPD"/>
    <property type="match status" value="1"/>
</dbReference>
<dbReference type="InterPro" id="IPR051206">
    <property type="entry name" value="NAMLAA_amidase_2"/>
</dbReference>
<dbReference type="AlphaFoldDB" id="A0A557SLQ4"/>
<evidence type="ECO:0000256" key="2">
    <source>
        <dbReference type="ARBA" id="ARBA00001947"/>
    </source>
</evidence>
<dbReference type="PANTHER" id="PTHR30417">
    <property type="entry name" value="N-ACETYLMURAMOYL-L-ALANINE AMIDASE AMID"/>
    <property type="match status" value="1"/>
</dbReference>
<sequence>MTACKKGLLASARQCPSPNQDERPEAEEINLLVIHSISLPPDEYGGPWIDCLFQNQLPPDAHPYFAEIHHMQVSAHLLIRRDGELVQYVPFNQRAWHAGQSCFEGKERCNDYSIGIELEGSDETPYTEDQYAVLAHTIRLIQKDYPAITNERITGHSHIAPGRKTDPGPAFRWDYLRELLAKVD</sequence>
<name>A0A557SLQ4_9GAMM</name>
<dbReference type="FunFam" id="3.40.80.10:FF:000002">
    <property type="entry name" value="1,6-anhydro-N-acetylmuramyl-L-alanine amidase"/>
    <property type="match status" value="1"/>
</dbReference>
<reference evidence="14 15" key="1">
    <citation type="submission" date="2019-07" db="EMBL/GenBank/DDBJ databases">
        <title>The pathways for chlorine oxyanion respiration interact through the shared metabolite chlorate.</title>
        <authorList>
            <person name="Barnum T.P."/>
            <person name="Cheng Y."/>
            <person name="Hill K.A."/>
            <person name="Lucas L.N."/>
            <person name="Carlson H.K."/>
            <person name="Coates J.D."/>
        </authorList>
    </citation>
    <scope>NUCLEOTIDE SEQUENCE [LARGE SCALE GENOMIC DNA]</scope>
    <source>
        <strain evidence="14 15">BK-1</strain>
    </source>
</reference>
<evidence type="ECO:0000256" key="7">
    <source>
        <dbReference type="ARBA" id="ARBA00022723"/>
    </source>
</evidence>
<evidence type="ECO:0000256" key="9">
    <source>
        <dbReference type="ARBA" id="ARBA00022833"/>
    </source>
</evidence>
<keyword evidence="9" id="KW-0862">Zinc</keyword>
<comment type="cofactor">
    <cofactor evidence="2">
        <name>Zn(2+)</name>
        <dbReference type="ChEBI" id="CHEBI:29105"/>
    </cofactor>
</comment>
<keyword evidence="6" id="KW-0963">Cytoplasm</keyword>
<keyword evidence="8 14" id="KW-0378">Hydrolase</keyword>
<dbReference type="GO" id="GO:0008745">
    <property type="term" value="F:N-acetylmuramoyl-L-alanine amidase activity"/>
    <property type="evidence" value="ECO:0007669"/>
    <property type="project" value="UniProtKB-EC"/>
</dbReference>
<evidence type="ECO:0000256" key="10">
    <source>
        <dbReference type="ARBA" id="ARBA00023316"/>
    </source>
</evidence>
<comment type="catalytic activity">
    <reaction evidence="1">
        <text>Hydrolyzes the link between N-acetylmuramoyl residues and L-amino acid residues in certain cell-wall glycopeptides.</text>
        <dbReference type="EC" id="3.5.1.28"/>
    </reaction>
</comment>
<evidence type="ECO:0000256" key="11">
    <source>
        <dbReference type="ARBA" id="ARBA00039257"/>
    </source>
</evidence>
<dbReference type="SMART" id="SM00644">
    <property type="entry name" value="Ami_2"/>
    <property type="match status" value="1"/>
</dbReference>
<dbReference type="InterPro" id="IPR002502">
    <property type="entry name" value="Amidase_domain"/>
</dbReference>
<gene>
    <name evidence="14" type="primary">ampD</name>
    <name evidence="14" type="ORF">FHP88_01375</name>
</gene>
<evidence type="ECO:0000256" key="12">
    <source>
        <dbReference type="ARBA" id="ARBA00042615"/>
    </source>
</evidence>
<keyword evidence="10" id="KW-0961">Cell wall biogenesis/degradation</keyword>
<dbReference type="Proteomes" id="UP000316649">
    <property type="component" value="Unassembled WGS sequence"/>
</dbReference>
<dbReference type="EC" id="3.5.1.28" evidence="5"/>
<evidence type="ECO:0000259" key="13">
    <source>
        <dbReference type="SMART" id="SM00644"/>
    </source>
</evidence>
<dbReference type="GO" id="GO:0009254">
    <property type="term" value="P:peptidoglycan turnover"/>
    <property type="evidence" value="ECO:0007669"/>
    <property type="project" value="TreeGrafter"/>
</dbReference>
<dbReference type="NCBIfam" id="NF008758">
    <property type="entry name" value="PRK11789.1"/>
    <property type="match status" value="1"/>
</dbReference>
<evidence type="ECO:0000256" key="8">
    <source>
        <dbReference type="ARBA" id="ARBA00022801"/>
    </source>
</evidence>
<evidence type="ECO:0000256" key="5">
    <source>
        <dbReference type="ARBA" id="ARBA00011901"/>
    </source>
</evidence>
<evidence type="ECO:0000313" key="14">
    <source>
        <dbReference type="EMBL" id="TVO78347.1"/>
    </source>
</evidence>
<comment type="similarity">
    <text evidence="4">Belongs to the N-acetylmuramoyl-L-alanine amidase 2 family.</text>
</comment>
<evidence type="ECO:0000256" key="4">
    <source>
        <dbReference type="ARBA" id="ARBA00007553"/>
    </source>
</evidence>
<protein>
    <recommendedName>
        <fullName evidence="11">1,6-anhydro-N-acetylmuramyl-L-alanine amidase AmpD</fullName>
        <ecNumber evidence="5">3.5.1.28</ecNumber>
    </recommendedName>
    <alternativeName>
        <fullName evidence="12">N-acetylmuramoyl-L-alanine amidase</fullName>
    </alternativeName>
</protein>